<organism evidence="2 3">
    <name type="scientific">Prorocentrum cordatum</name>
    <dbReference type="NCBI Taxonomy" id="2364126"/>
    <lineage>
        <taxon>Eukaryota</taxon>
        <taxon>Sar</taxon>
        <taxon>Alveolata</taxon>
        <taxon>Dinophyceae</taxon>
        <taxon>Prorocentrales</taxon>
        <taxon>Prorocentraceae</taxon>
        <taxon>Prorocentrum</taxon>
    </lineage>
</organism>
<keyword evidence="3" id="KW-1185">Reference proteome</keyword>
<dbReference type="EMBL" id="CAUYUJ010011225">
    <property type="protein sequence ID" value="CAK0831371.1"/>
    <property type="molecule type" value="Genomic_DNA"/>
</dbReference>
<protein>
    <submittedName>
        <fullName evidence="2">Uncharacterized protein</fullName>
    </submittedName>
</protein>
<feature type="region of interest" description="Disordered" evidence="1">
    <location>
        <begin position="266"/>
        <end position="333"/>
    </location>
</feature>
<name>A0ABN9SI37_9DINO</name>
<evidence type="ECO:0000313" key="2">
    <source>
        <dbReference type="EMBL" id="CAK0831371.1"/>
    </source>
</evidence>
<sequence length="417" mass="43332">MVLPPLMTMRLLAALSALAMLSVELLAALALVGGYCCSYSPLSLLLWTSLEPSASLPGPQPAAGPHLPPAPLPAAAELYSLETKEEFRSIVKETLKQTLGCDVVHFRYADDRVRQNTSQYLLVFHSVLGLDDLDTRTMGPCQQAKAPPRPHGRPPATRHDAESWLLAVADLRPPKSVNEALKRFKKNEGFTAERAVLLAKKYGMAPSLRAPRPASPQCPGPGAATWPRYAGEGRADLPQESASALGALRFGHGAAAARGPAAPWGDGGPCWWQKGHGAQREESGGAPMGGGRLHQRRQRGTPPFGGSGGSGGQSGSGGYSDSGSGSSAGSGDGLPYRFAGGGAIGGPPSGKLGEPVFIQPSWGGLVPGGQPAPGLEMRQAWTGRSAFSTGRRPMYTVAPAPSLSLLRCLGEQGGSGR</sequence>
<evidence type="ECO:0000256" key="1">
    <source>
        <dbReference type="SAM" id="MobiDB-lite"/>
    </source>
</evidence>
<gene>
    <name evidence="2" type="ORF">PCOR1329_LOCUS29698</name>
</gene>
<evidence type="ECO:0000313" key="3">
    <source>
        <dbReference type="Proteomes" id="UP001189429"/>
    </source>
</evidence>
<reference evidence="2" key="1">
    <citation type="submission" date="2023-10" db="EMBL/GenBank/DDBJ databases">
        <authorList>
            <person name="Chen Y."/>
            <person name="Shah S."/>
            <person name="Dougan E. K."/>
            <person name="Thang M."/>
            <person name="Chan C."/>
        </authorList>
    </citation>
    <scope>NUCLEOTIDE SEQUENCE [LARGE SCALE GENOMIC DNA]</scope>
</reference>
<feature type="compositionally biased region" description="Gly residues" evidence="1">
    <location>
        <begin position="303"/>
        <end position="332"/>
    </location>
</feature>
<feature type="region of interest" description="Disordered" evidence="1">
    <location>
        <begin position="140"/>
        <end position="159"/>
    </location>
</feature>
<accession>A0ABN9SI37</accession>
<proteinExistence type="predicted"/>
<comment type="caution">
    <text evidence="2">The sequence shown here is derived from an EMBL/GenBank/DDBJ whole genome shotgun (WGS) entry which is preliminary data.</text>
</comment>
<dbReference type="Proteomes" id="UP001189429">
    <property type="component" value="Unassembled WGS sequence"/>
</dbReference>